<comment type="caution">
    <text evidence="7">The sequence shown here is derived from an EMBL/GenBank/DDBJ whole genome shotgun (WGS) entry which is preliminary data.</text>
</comment>
<accession>A0A3D1JJ90</accession>
<dbReference type="SUPFAM" id="SSF52172">
    <property type="entry name" value="CheY-like"/>
    <property type="match status" value="1"/>
</dbReference>
<dbReference type="Gene3D" id="3.30.70.1230">
    <property type="entry name" value="Nucleotide cyclase"/>
    <property type="match status" value="1"/>
</dbReference>
<name>A0A3D1JJ90_9CHLR</name>
<dbReference type="EMBL" id="DPBP01000048">
    <property type="protein sequence ID" value="HCE18651.1"/>
    <property type="molecule type" value="Genomic_DNA"/>
</dbReference>
<dbReference type="PROSITE" id="PS50110">
    <property type="entry name" value="RESPONSE_REGULATORY"/>
    <property type="match status" value="1"/>
</dbReference>
<dbReference type="SMART" id="SM00044">
    <property type="entry name" value="CYCc"/>
    <property type="match status" value="1"/>
</dbReference>
<feature type="domain" description="HAMP" evidence="6">
    <location>
        <begin position="452"/>
        <end position="504"/>
    </location>
</feature>
<evidence type="ECO:0000259" key="6">
    <source>
        <dbReference type="PROSITE" id="PS50885"/>
    </source>
</evidence>
<dbReference type="PANTHER" id="PTHR43081">
    <property type="entry name" value="ADENYLATE CYCLASE, TERMINAL-DIFFERENTIATION SPECIFIC-RELATED"/>
    <property type="match status" value="1"/>
</dbReference>
<evidence type="ECO:0000256" key="3">
    <source>
        <dbReference type="SAM" id="Phobius"/>
    </source>
</evidence>
<feature type="modified residue" description="4-aspartylphosphate" evidence="2">
    <location>
        <position position="53"/>
    </location>
</feature>
<dbReference type="Proteomes" id="UP000264141">
    <property type="component" value="Unassembled WGS sequence"/>
</dbReference>
<dbReference type="PROSITE" id="PS50125">
    <property type="entry name" value="GUANYLATE_CYCLASE_2"/>
    <property type="match status" value="1"/>
</dbReference>
<feature type="domain" description="Guanylate cyclase" evidence="5">
    <location>
        <begin position="540"/>
        <end position="675"/>
    </location>
</feature>
<dbReference type="OrthoDB" id="9806704at2"/>
<protein>
    <submittedName>
        <fullName evidence="7">HAMP domain-containing protein</fullName>
    </submittedName>
</protein>
<evidence type="ECO:0000259" key="4">
    <source>
        <dbReference type="PROSITE" id="PS50110"/>
    </source>
</evidence>
<dbReference type="STRING" id="229919.GCA_001050195_02213"/>
<dbReference type="GO" id="GO:0009190">
    <property type="term" value="P:cyclic nucleotide biosynthetic process"/>
    <property type="evidence" value="ECO:0007669"/>
    <property type="project" value="InterPro"/>
</dbReference>
<evidence type="ECO:0000256" key="2">
    <source>
        <dbReference type="PROSITE-ProRule" id="PRU00169"/>
    </source>
</evidence>
<feature type="transmembrane region" description="Helical" evidence="3">
    <location>
        <begin position="147"/>
        <end position="169"/>
    </location>
</feature>
<keyword evidence="3" id="KW-0472">Membrane</keyword>
<keyword evidence="2" id="KW-0597">Phosphoprotein</keyword>
<proteinExistence type="inferred from homology"/>
<keyword evidence="3" id="KW-0812">Transmembrane</keyword>
<evidence type="ECO:0000313" key="8">
    <source>
        <dbReference type="Proteomes" id="UP000264141"/>
    </source>
</evidence>
<dbReference type="InterPro" id="IPR001789">
    <property type="entry name" value="Sig_transdc_resp-reg_receiver"/>
</dbReference>
<dbReference type="SMART" id="SM00448">
    <property type="entry name" value="REC"/>
    <property type="match status" value="1"/>
</dbReference>
<dbReference type="GO" id="GO:0016020">
    <property type="term" value="C:membrane"/>
    <property type="evidence" value="ECO:0007669"/>
    <property type="project" value="InterPro"/>
</dbReference>
<evidence type="ECO:0000259" key="5">
    <source>
        <dbReference type="PROSITE" id="PS50125"/>
    </source>
</evidence>
<dbReference type="Gene3D" id="6.10.340.10">
    <property type="match status" value="1"/>
</dbReference>
<dbReference type="RefSeq" id="WP_062193603.1">
    <property type="nucleotide sequence ID" value="NZ_DF967965.1"/>
</dbReference>
<dbReference type="Gene3D" id="3.40.50.2300">
    <property type="match status" value="1"/>
</dbReference>
<dbReference type="InterPro" id="IPR029787">
    <property type="entry name" value="Nucleotide_cyclase"/>
</dbReference>
<dbReference type="SUPFAM" id="SSF55073">
    <property type="entry name" value="Nucleotide cyclase"/>
    <property type="match status" value="1"/>
</dbReference>
<dbReference type="InterPro" id="IPR029150">
    <property type="entry name" value="dCache_3"/>
</dbReference>
<dbReference type="CDD" id="cd07302">
    <property type="entry name" value="CHD"/>
    <property type="match status" value="1"/>
</dbReference>
<organism evidence="7 8">
    <name type="scientific">Anaerolinea thermolimosa</name>
    <dbReference type="NCBI Taxonomy" id="229919"/>
    <lineage>
        <taxon>Bacteria</taxon>
        <taxon>Bacillati</taxon>
        <taxon>Chloroflexota</taxon>
        <taxon>Anaerolineae</taxon>
        <taxon>Anaerolineales</taxon>
        <taxon>Anaerolineaceae</taxon>
        <taxon>Anaerolinea</taxon>
    </lineage>
</organism>
<dbReference type="CDD" id="cd00156">
    <property type="entry name" value="REC"/>
    <property type="match status" value="1"/>
</dbReference>
<gene>
    <name evidence="7" type="ORF">DEQ80_12410</name>
</gene>
<evidence type="ECO:0000256" key="1">
    <source>
        <dbReference type="ARBA" id="ARBA00005381"/>
    </source>
</evidence>
<comment type="similarity">
    <text evidence="1">Belongs to the adenylyl cyclase class-3 family.</text>
</comment>
<dbReference type="InterPro" id="IPR011006">
    <property type="entry name" value="CheY-like_superfamily"/>
</dbReference>
<dbReference type="SUPFAM" id="SSF158472">
    <property type="entry name" value="HAMP domain-like"/>
    <property type="match status" value="1"/>
</dbReference>
<keyword evidence="3" id="KW-1133">Transmembrane helix</keyword>
<dbReference type="InterPro" id="IPR001054">
    <property type="entry name" value="A/G_cyclase"/>
</dbReference>
<dbReference type="SMART" id="SM00304">
    <property type="entry name" value="HAMP"/>
    <property type="match status" value="1"/>
</dbReference>
<dbReference type="Pfam" id="PF14827">
    <property type="entry name" value="dCache_3"/>
    <property type="match status" value="1"/>
</dbReference>
<dbReference type="SUPFAM" id="SSF103190">
    <property type="entry name" value="Sensory domain-like"/>
    <property type="match status" value="1"/>
</dbReference>
<sequence>MALRVLLVQAEPRLTEPLLRYFKQRGDEVWQAWDLGQGQALLEQVKPQLMVMDLHFSSQEWYAFLREARTANPALKVIMTNRYPDLQRELRAREQGVRVFLRQPFTSRWIEQALHQLEEDTVPRSPRMVKPASPHEVRMPMRVKITLPYLLLAILFALASAYLISRVALESVQERFLNQLVKTGLQAQDGLVQEENRLLETLRLIANTQGLPEAMQLKQAETLRELLLPVAANSQEEEMILLDSSGNHLLTLTHVPDGGVGEYRATTGGSEAASWPFVRQVLEGKSDATGDKFAGRGSGPLGEMIYVAGPLYDPAGNRLGAVLVGKSLLTLARELSRDTLSDVTFYDLQGQPLATSLNAERDQLLLSAAEASSILERQDHSSQTRDLSISNLRYTEVLAPWEVRGGEDLGVMGVSLAQAFFIRTSRATQIEIFLFVATAIFLVIAVGVSLASLITRPLMKLVAASSEVASGNLEVKVDIAGNDELAILANAFNRMVAGLQEGSIYRDLLGRTVSPEVREQLRQTFSSGNLRLEGQEAVATVLMTDIRGFTTLSEKVPPSTVLHWLNEYFGQIVPIVTHYGGVVNQFEGDAMLAFFGTLPRLLNPKQSALAACQAAVEVLQAIERLNNQRRARGEPQLITGIGINTGVVIAGGLGTSDRLHYTIIGDTVNSAQRLESLTRALFDSSAILVSHATFQALAEHQGRFHFEALGYHQVRGKAERIQVYRLHPPRNPIGWEGML</sequence>
<dbReference type="AlphaFoldDB" id="A0A3D1JJ90"/>
<dbReference type="PANTHER" id="PTHR43081:SF1">
    <property type="entry name" value="ADENYLATE CYCLASE, TERMINAL-DIFFERENTIATION SPECIFIC"/>
    <property type="match status" value="1"/>
</dbReference>
<evidence type="ECO:0000313" key="7">
    <source>
        <dbReference type="EMBL" id="HCE18651.1"/>
    </source>
</evidence>
<dbReference type="CDD" id="cd06225">
    <property type="entry name" value="HAMP"/>
    <property type="match status" value="1"/>
</dbReference>
<dbReference type="GO" id="GO:0000160">
    <property type="term" value="P:phosphorelay signal transduction system"/>
    <property type="evidence" value="ECO:0007669"/>
    <property type="project" value="InterPro"/>
</dbReference>
<feature type="domain" description="Response regulatory" evidence="4">
    <location>
        <begin position="4"/>
        <end position="118"/>
    </location>
</feature>
<reference evidence="7 8" key="1">
    <citation type="journal article" date="2018" name="Nat. Biotechnol.">
        <title>A standardized bacterial taxonomy based on genome phylogeny substantially revises the tree of life.</title>
        <authorList>
            <person name="Parks D.H."/>
            <person name="Chuvochina M."/>
            <person name="Waite D.W."/>
            <person name="Rinke C."/>
            <person name="Skarshewski A."/>
            <person name="Chaumeil P.A."/>
            <person name="Hugenholtz P."/>
        </authorList>
    </citation>
    <scope>NUCLEOTIDE SEQUENCE [LARGE SCALE GENOMIC DNA]</scope>
    <source>
        <strain evidence="7">UBA8781</strain>
    </source>
</reference>
<dbReference type="InterPro" id="IPR029151">
    <property type="entry name" value="Sensor-like_sf"/>
</dbReference>
<feature type="transmembrane region" description="Helical" evidence="3">
    <location>
        <begin position="432"/>
        <end position="454"/>
    </location>
</feature>
<dbReference type="GO" id="GO:0004016">
    <property type="term" value="F:adenylate cyclase activity"/>
    <property type="evidence" value="ECO:0007669"/>
    <property type="project" value="UniProtKB-ARBA"/>
</dbReference>
<dbReference type="Pfam" id="PF00211">
    <property type="entry name" value="Guanylate_cyc"/>
    <property type="match status" value="1"/>
</dbReference>
<dbReference type="InterPro" id="IPR050697">
    <property type="entry name" value="Adenylyl/Guanylyl_Cyclase_3/4"/>
</dbReference>
<dbReference type="PROSITE" id="PS50885">
    <property type="entry name" value="HAMP"/>
    <property type="match status" value="1"/>
</dbReference>
<dbReference type="InterPro" id="IPR003660">
    <property type="entry name" value="HAMP_dom"/>
</dbReference>
<dbReference type="Pfam" id="PF00672">
    <property type="entry name" value="HAMP"/>
    <property type="match status" value="1"/>
</dbReference>